<keyword evidence="7" id="KW-1133">Transmembrane helix</keyword>
<reference evidence="9 10" key="1">
    <citation type="submission" date="2024-06" db="EMBL/GenBank/DDBJ databases">
        <authorList>
            <person name="Tuo L."/>
        </authorList>
    </citation>
    <scope>NUCLEOTIDE SEQUENCE [LARGE SCALE GENOMIC DNA]</scope>
    <source>
        <strain evidence="9 10">ZMM04-5</strain>
    </source>
</reference>
<name>A0ABV3R0D5_9HYPH</name>
<feature type="chain" id="PRO_5046554473" description="Lectin-like protein BA14k" evidence="8">
    <location>
        <begin position="23"/>
        <end position="103"/>
    </location>
</feature>
<proteinExistence type="inferred from homology"/>
<protein>
    <recommendedName>
        <fullName evidence="3">Lectin-like protein BA14k</fullName>
    </recommendedName>
</protein>
<evidence type="ECO:0000256" key="3">
    <source>
        <dbReference type="ARBA" id="ARBA00020552"/>
    </source>
</evidence>
<dbReference type="Proteomes" id="UP001556196">
    <property type="component" value="Unassembled WGS sequence"/>
</dbReference>
<evidence type="ECO:0000256" key="2">
    <source>
        <dbReference type="ARBA" id="ARBA00010270"/>
    </source>
</evidence>
<evidence type="ECO:0000256" key="1">
    <source>
        <dbReference type="ARBA" id="ARBA00004167"/>
    </source>
</evidence>
<feature type="signal peptide" evidence="8">
    <location>
        <begin position="1"/>
        <end position="22"/>
    </location>
</feature>
<feature type="transmembrane region" description="Helical" evidence="7">
    <location>
        <begin position="38"/>
        <end position="57"/>
    </location>
</feature>
<gene>
    <name evidence="9" type="ORF">ABUE31_11150</name>
</gene>
<dbReference type="InterPro" id="IPR012413">
    <property type="entry name" value="BA14K"/>
</dbReference>
<accession>A0ABV3R0D5</accession>
<keyword evidence="5" id="KW-0430">Lectin</keyword>
<comment type="function">
    <text evidence="6">Has immunoglobulin-binding and hemagglutination properties, and can bind to mannose. Essential for virulence. May be involved in LPS biosynthesis or polysaccharide transport.</text>
</comment>
<comment type="similarity">
    <text evidence="2">Belongs to the BA14k family.</text>
</comment>
<evidence type="ECO:0000256" key="7">
    <source>
        <dbReference type="SAM" id="Phobius"/>
    </source>
</evidence>
<organism evidence="9 10">
    <name type="scientific">Mesorhizobium marinum</name>
    <dbReference type="NCBI Taxonomy" id="3228790"/>
    <lineage>
        <taxon>Bacteria</taxon>
        <taxon>Pseudomonadati</taxon>
        <taxon>Pseudomonadota</taxon>
        <taxon>Alphaproteobacteria</taxon>
        <taxon>Hyphomicrobiales</taxon>
        <taxon>Phyllobacteriaceae</taxon>
        <taxon>Mesorhizobium</taxon>
    </lineage>
</organism>
<sequence>MSFRTTFVSGLLSLGVVAGAMAGATGQSQAGSLSKGEVAAIAGIGGLALGLGIASAAHGPEYYDYHRSPWEQHVERCYARYLTYDHRTDTYMGNDGYEHRCKL</sequence>
<evidence type="ECO:0000256" key="5">
    <source>
        <dbReference type="ARBA" id="ARBA00022734"/>
    </source>
</evidence>
<keyword evidence="4" id="KW-1003">Cell membrane</keyword>
<dbReference type="RefSeq" id="WP_367723675.1">
    <property type="nucleotide sequence ID" value="NZ_JBFOCI010000003.1"/>
</dbReference>
<keyword evidence="8" id="KW-0732">Signal</keyword>
<dbReference type="EMBL" id="JBFOCI010000003">
    <property type="protein sequence ID" value="MEW9806540.1"/>
    <property type="molecule type" value="Genomic_DNA"/>
</dbReference>
<evidence type="ECO:0000256" key="4">
    <source>
        <dbReference type="ARBA" id="ARBA00022475"/>
    </source>
</evidence>
<keyword evidence="7" id="KW-0812">Transmembrane</keyword>
<comment type="subcellular location">
    <subcellularLocation>
        <location evidence="1">Membrane</location>
        <topology evidence="1">Single-pass membrane protein</topology>
    </subcellularLocation>
</comment>
<keyword evidence="7" id="KW-0472">Membrane</keyword>
<comment type="caution">
    <text evidence="9">The sequence shown here is derived from an EMBL/GenBank/DDBJ whole genome shotgun (WGS) entry which is preliminary data.</text>
</comment>
<evidence type="ECO:0000313" key="10">
    <source>
        <dbReference type="Proteomes" id="UP001556196"/>
    </source>
</evidence>
<evidence type="ECO:0000256" key="6">
    <source>
        <dbReference type="ARBA" id="ARBA00025321"/>
    </source>
</evidence>
<evidence type="ECO:0000256" key="8">
    <source>
        <dbReference type="SAM" id="SignalP"/>
    </source>
</evidence>
<evidence type="ECO:0000313" key="9">
    <source>
        <dbReference type="EMBL" id="MEW9806540.1"/>
    </source>
</evidence>
<keyword evidence="10" id="KW-1185">Reference proteome</keyword>
<dbReference type="Pfam" id="PF07886">
    <property type="entry name" value="BA14K"/>
    <property type="match status" value="1"/>
</dbReference>